<dbReference type="EMBL" id="LR899014">
    <property type="protein sequence ID" value="CAD7092042.1"/>
    <property type="molecule type" value="Genomic_DNA"/>
</dbReference>
<reference evidence="2 3" key="1">
    <citation type="submission" date="2020-11" db="EMBL/GenBank/DDBJ databases">
        <authorList>
            <person name="Wallbank WR R."/>
            <person name="Pardo Diaz C."/>
            <person name="Kozak K."/>
            <person name="Martin S."/>
            <person name="Jiggins C."/>
            <person name="Moest M."/>
            <person name="Warren A I."/>
            <person name="Generalovic N T."/>
            <person name="Byers J.R.P. K."/>
            <person name="Montejo-Kovacevich G."/>
            <person name="Yen C E."/>
        </authorList>
    </citation>
    <scope>NUCLEOTIDE SEQUENCE [LARGE SCALE GENOMIC DNA]</scope>
</reference>
<name>A0A7R8Z3J4_HERIL</name>
<protein>
    <submittedName>
        <fullName evidence="2">Uncharacterized protein</fullName>
    </submittedName>
</protein>
<gene>
    <name evidence="2" type="ORF">HERILL_LOCUS14432</name>
</gene>
<feature type="compositionally biased region" description="Polar residues" evidence="1">
    <location>
        <begin position="23"/>
        <end position="34"/>
    </location>
</feature>
<evidence type="ECO:0000313" key="3">
    <source>
        <dbReference type="Proteomes" id="UP000594454"/>
    </source>
</evidence>
<dbReference type="InParanoid" id="A0A7R8Z3J4"/>
<proteinExistence type="predicted"/>
<dbReference type="AlphaFoldDB" id="A0A7R8Z3J4"/>
<keyword evidence="3" id="KW-1185">Reference proteome</keyword>
<evidence type="ECO:0000256" key="1">
    <source>
        <dbReference type="SAM" id="MobiDB-lite"/>
    </source>
</evidence>
<organism evidence="2 3">
    <name type="scientific">Hermetia illucens</name>
    <name type="common">Black soldier fly</name>
    <dbReference type="NCBI Taxonomy" id="343691"/>
    <lineage>
        <taxon>Eukaryota</taxon>
        <taxon>Metazoa</taxon>
        <taxon>Ecdysozoa</taxon>
        <taxon>Arthropoda</taxon>
        <taxon>Hexapoda</taxon>
        <taxon>Insecta</taxon>
        <taxon>Pterygota</taxon>
        <taxon>Neoptera</taxon>
        <taxon>Endopterygota</taxon>
        <taxon>Diptera</taxon>
        <taxon>Brachycera</taxon>
        <taxon>Stratiomyomorpha</taxon>
        <taxon>Stratiomyidae</taxon>
        <taxon>Hermetiinae</taxon>
        <taxon>Hermetia</taxon>
    </lineage>
</organism>
<sequence length="158" mass="17716">MWKSYLESNSNFVVASNSNFAGPSSSRAIVPNQNRKTRNSDDGKSGGNFSNGSPTVEADFQFSDNLVSPCTPVLFSTSRGLQLRTRRTWRTFGADNDCRDNYCVQFCDLERWNTNRAHVLSISEDNEHMFADTDTNRTRSVRFGLERGSSNLSTTGNH</sequence>
<dbReference type="Proteomes" id="UP000594454">
    <property type="component" value="Chromosome 6"/>
</dbReference>
<evidence type="ECO:0000313" key="2">
    <source>
        <dbReference type="EMBL" id="CAD7092042.1"/>
    </source>
</evidence>
<feature type="region of interest" description="Disordered" evidence="1">
    <location>
        <begin position="23"/>
        <end position="54"/>
    </location>
</feature>
<accession>A0A7R8Z3J4</accession>